<dbReference type="InterPro" id="IPR033749">
    <property type="entry name" value="Polyprenyl_synt_CS"/>
</dbReference>
<evidence type="ECO:0000313" key="7">
    <source>
        <dbReference type="EMBL" id="QGG96607.1"/>
    </source>
</evidence>
<dbReference type="InterPro" id="IPR000092">
    <property type="entry name" value="Polyprenyl_synt"/>
</dbReference>
<evidence type="ECO:0000256" key="6">
    <source>
        <dbReference type="RuleBase" id="RU004466"/>
    </source>
</evidence>
<comment type="similarity">
    <text evidence="2 6">Belongs to the FPP/GGPP synthase family.</text>
</comment>
<dbReference type="Gene3D" id="1.10.600.10">
    <property type="entry name" value="Farnesyl Diphosphate Synthase"/>
    <property type="match status" value="1"/>
</dbReference>
<protein>
    <submittedName>
        <fullName evidence="7">Polyprenyl synthetase family protein</fullName>
    </submittedName>
</protein>
<dbReference type="PANTHER" id="PTHR12001:SF85">
    <property type="entry name" value="SHORT CHAIN ISOPRENYL DIPHOSPHATE SYNTHASE"/>
    <property type="match status" value="1"/>
</dbReference>
<dbReference type="GO" id="GO:0008299">
    <property type="term" value="P:isoprenoid biosynthetic process"/>
    <property type="evidence" value="ECO:0007669"/>
    <property type="project" value="InterPro"/>
</dbReference>
<dbReference type="CDD" id="cd00685">
    <property type="entry name" value="Trans_IPPS_HT"/>
    <property type="match status" value="1"/>
</dbReference>
<sequence length="361" mass="38607">MRAEAGRPQTSGVAPPDALAAVADRVTSRLEGILDEEARRWSALDADLAAPVGALARLVLSGGKRLRAAFCHWSFVGAGGDPDDPRILDAAAAFELLQVFALIHDDVMDRSPTRRGTPTIHTEFAERHTEAAWRGDPDHFGEGVAILVGDVAHVYADRLMTGAPADAMEVWHELRIEVNIGQYLDLFGTVRGSTDLATARRISRYKSGKYTIERPLHLGAALAGRLDDVRSALDAYGVPLGEAFQLRDDLLGVFGEPSRTGKPIGDDLREGKPTPLLAIATERADDAQRAVLARVGADDLDIDDIARIQQVVVDTGARASSEATIRDLTARAAAALDGAPLRPDAIDALCELADYVGARES</sequence>
<organism evidence="7 8">
    <name type="scientific">Actinomarinicola tropica</name>
    <dbReference type="NCBI Taxonomy" id="2789776"/>
    <lineage>
        <taxon>Bacteria</taxon>
        <taxon>Bacillati</taxon>
        <taxon>Actinomycetota</taxon>
        <taxon>Acidimicrobiia</taxon>
        <taxon>Acidimicrobiales</taxon>
        <taxon>Iamiaceae</taxon>
        <taxon>Actinomarinicola</taxon>
    </lineage>
</organism>
<dbReference type="PROSITE" id="PS00723">
    <property type="entry name" value="POLYPRENYL_SYNTHASE_1"/>
    <property type="match status" value="1"/>
</dbReference>
<dbReference type="Proteomes" id="UP000334019">
    <property type="component" value="Chromosome"/>
</dbReference>
<dbReference type="PANTHER" id="PTHR12001">
    <property type="entry name" value="GERANYLGERANYL PYROPHOSPHATE SYNTHASE"/>
    <property type="match status" value="1"/>
</dbReference>
<dbReference type="PROSITE" id="PS00444">
    <property type="entry name" value="POLYPRENYL_SYNTHASE_2"/>
    <property type="match status" value="1"/>
</dbReference>
<comment type="cofactor">
    <cofactor evidence="1">
        <name>Mg(2+)</name>
        <dbReference type="ChEBI" id="CHEBI:18420"/>
    </cofactor>
</comment>
<keyword evidence="4" id="KW-0479">Metal-binding</keyword>
<evidence type="ECO:0000256" key="4">
    <source>
        <dbReference type="ARBA" id="ARBA00022723"/>
    </source>
</evidence>
<keyword evidence="5" id="KW-0460">Magnesium</keyword>
<dbReference type="RefSeq" id="WP_153760711.1">
    <property type="nucleotide sequence ID" value="NZ_CP045851.1"/>
</dbReference>
<dbReference type="Pfam" id="PF00348">
    <property type="entry name" value="polyprenyl_synt"/>
    <property type="match status" value="1"/>
</dbReference>
<proteinExistence type="inferred from homology"/>
<name>A0A5Q2RR35_9ACTN</name>
<evidence type="ECO:0000256" key="1">
    <source>
        <dbReference type="ARBA" id="ARBA00001946"/>
    </source>
</evidence>
<keyword evidence="8" id="KW-1185">Reference proteome</keyword>
<evidence type="ECO:0000256" key="3">
    <source>
        <dbReference type="ARBA" id="ARBA00022679"/>
    </source>
</evidence>
<evidence type="ECO:0000256" key="5">
    <source>
        <dbReference type="ARBA" id="ARBA00022842"/>
    </source>
</evidence>
<keyword evidence="3 6" id="KW-0808">Transferase</keyword>
<accession>A0A5Q2RR35</accession>
<dbReference type="GO" id="GO:0046872">
    <property type="term" value="F:metal ion binding"/>
    <property type="evidence" value="ECO:0007669"/>
    <property type="project" value="UniProtKB-KW"/>
</dbReference>
<evidence type="ECO:0000256" key="2">
    <source>
        <dbReference type="ARBA" id="ARBA00006706"/>
    </source>
</evidence>
<dbReference type="SUPFAM" id="SSF48576">
    <property type="entry name" value="Terpenoid synthases"/>
    <property type="match status" value="1"/>
</dbReference>
<evidence type="ECO:0000313" key="8">
    <source>
        <dbReference type="Proteomes" id="UP000334019"/>
    </source>
</evidence>
<dbReference type="AlphaFoldDB" id="A0A5Q2RR35"/>
<dbReference type="EMBL" id="CP045851">
    <property type="protein sequence ID" value="QGG96607.1"/>
    <property type="molecule type" value="Genomic_DNA"/>
</dbReference>
<dbReference type="GO" id="GO:0004659">
    <property type="term" value="F:prenyltransferase activity"/>
    <property type="evidence" value="ECO:0007669"/>
    <property type="project" value="InterPro"/>
</dbReference>
<dbReference type="KEGG" id="atq:GH723_16705"/>
<dbReference type="SFLD" id="SFLDS00005">
    <property type="entry name" value="Isoprenoid_Synthase_Type_I"/>
    <property type="match status" value="1"/>
</dbReference>
<dbReference type="InterPro" id="IPR008949">
    <property type="entry name" value="Isoprenoid_synthase_dom_sf"/>
</dbReference>
<gene>
    <name evidence="7" type="ORF">GH723_16705</name>
</gene>
<reference evidence="7 8" key="1">
    <citation type="submission" date="2019-11" db="EMBL/GenBank/DDBJ databases">
        <authorList>
            <person name="He Y."/>
        </authorList>
    </citation>
    <scope>NUCLEOTIDE SEQUENCE [LARGE SCALE GENOMIC DNA]</scope>
    <source>
        <strain evidence="7 8">SCSIO 58843</strain>
    </source>
</reference>